<comment type="caution">
    <text evidence="2">The sequence shown here is derived from an EMBL/GenBank/DDBJ whole genome shotgun (WGS) entry which is preliminary data.</text>
</comment>
<evidence type="ECO:0000313" key="3">
    <source>
        <dbReference type="Proteomes" id="UP001161389"/>
    </source>
</evidence>
<protein>
    <recommendedName>
        <fullName evidence="1">Endonuclease GajA/Old nuclease/RecF-like AAA domain-containing protein</fullName>
    </recommendedName>
</protein>
<dbReference type="InterPro" id="IPR041685">
    <property type="entry name" value="AAA_GajA/Old/RecF-like"/>
</dbReference>
<proteinExistence type="predicted"/>
<dbReference type="Pfam" id="PF13175">
    <property type="entry name" value="AAA_15"/>
    <property type="match status" value="1"/>
</dbReference>
<dbReference type="Proteomes" id="UP001161389">
    <property type="component" value="Unassembled WGS sequence"/>
</dbReference>
<reference evidence="2" key="1">
    <citation type="journal article" date="2014" name="Int. J. Syst. Evol. Microbiol.">
        <title>Complete genome sequence of Corynebacterium casei LMG S-19264T (=DSM 44701T), isolated from a smear-ripened cheese.</title>
        <authorList>
            <consortium name="US DOE Joint Genome Institute (JGI-PGF)"/>
            <person name="Walter F."/>
            <person name="Albersmeier A."/>
            <person name="Kalinowski J."/>
            <person name="Ruckert C."/>
        </authorList>
    </citation>
    <scope>NUCLEOTIDE SEQUENCE</scope>
    <source>
        <strain evidence="2">NBRC 110071</strain>
    </source>
</reference>
<evidence type="ECO:0000313" key="2">
    <source>
        <dbReference type="EMBL" id="GLQ33316.1"/>
    </source>
</evidence>
<dbReference type="InterPro" id="IPR027417">
    <property type="entry name" value="P-loop_NTPase"/>
</dbReference>
<dbReference type="PANTHER" id="PTHR43581">
    <property type="entry name" value="ATP/GTP PHOSPHATASE"/>
    <property type="match status" value="1"/>
</dbReference>
<dbReference type="PANTHER" id="PTHR43581:SF4">
    <property type="entry name" value="ATP_GTP PHOSPHATASE"/>
    <property type="match status" value="1"/>
</dbReference>
<dbReference type="SUPFAM" id="SSF52540">
    <property type="entry name" value="P-loop containing nucleoside triphosphate hydrolases"/>
    <property type="match status" value="1"/>
</dbReference>
<dbReference type="InterPro" id="IPR051396">
    <property type="entry name" value="Bact_Antivir_Def_Nuclease"/>
</dbReference>
<dbReference type="AlphaFoldDB" id="A0AA37SDQ0"/>
<organism evidence="2 3">
    <name type="scientific">Litoribrevibacter albus</name>
    <dbReference type="NCBI Taxonomy" id="1473156"/>
    <lineage>
        <taxon>Bacteria</taxon>
        <taxon>Pseudomonadati</taxon>
        <taxon>Pseudomonadota</taxon>
        <taxon>Gammaproteobacteria</taxon>
        <taxon>Oceanospirillales</taxon>
        <taxon>Oceanospirillaceae</taxon>
        <taxon>Litoribrevibacter</taxon>
    </lineage>
</organism>
<feature type="domain" description="Endonuclease GajA/Old nuclease/RecF-like AAA" evidence="1">
    <location>
        <begin position="10"/>
        <end position="348"/>
    </location>
</feature>
<reference evidence="2" key="2">
    <citation type="submission" date="2023-01" db="EMBL/GenBank/DDBJ databases">
        <title>Draft genome sequence of Litoribrevibacter albus strain NBRC 110071.</title>
        <authorList>
            <person name="Sun Q."/>
            <person name="Mori K."/>
        </authorList>
    </citation>
    <scope>NUCLEOTIDE SEQUENCE</scope>
    <source>
        <strain evidence="2">NBRC 110071</strain>
    </source>
</reference>
<dbReference type="EMBL" id="BSNM01000026">
    <property type="protein sequence ID" value="GLQ33316.1"/>
    <property type="molecule type" value="Genomic_DNA"/>
</dbReference>
<dbReference type="RefSeq" id="WP_284383697.1">
    <property type="nucleotide sequence ID" value="NZ_BSNM01000026.1"/>
</dbReference>
<accession>A0AA37SDQ0</accession>
<name>A0AA37SDQ0_9GAMM</name>
<sequence>MLLKGFGFSGYRSVGDELIKIGPLKKVNLIIGQNNVGKSNIINFLNEQYSYLVSKANPNYTYRNSRQANPFKETDQHISSVTIQSKISFPLFEDEIDDFINSRLPNAWNHENHRKLAKRILCSEFFGGEGTVWFTYAATSTNPNAHLELDIDVEKIQNVLTTTEWQSLKEALTNDLFPGQKEDWIKSIFQVFKYIPSSVPNIEVIPAIRKVGQEGSKASDYSGEGIIERLAKIQNPPLTKQELKEKFRLINQFVQDVLENPTAEIEIPYERNMILIHMDGKTLPLESLGTGVHEVIIIAAAATLLDETILCIEEPELHLHPLLQRKLVKYLAEKTDNQYFFTTHSAHLLDAVESEIFHVTQHDGVSRVEAISSTKQRSNICNDLGYKASDILQANCVIWVEGPSDRIYLNYWLEHHSPELIEGVHYSIMFYGGRLFSHLTASDQDSANEAVDDLISVRKLNRNTVIMFDSDKDKPKAKINTTKQRLKNEFDAGPGFAWVTKGREVENYLDFDQIEESVRSVHPSALGLIKKGEWENLLNYRKKRDSKERTASKVKVARYYVENYSPNLTTLDLKQRMDQLVKFIHTSNGHDV</sequence>
<gene>
    <name evidence="2" type="ORF">GCM10007876_37960</name>
</gene>
<keyword evidence="3" id="KW-1185">Reference proteome</keyword>
<dbReference type="Gene3D" id="3.40.50.300">
    <property type="entry name" value="P-loop containing nucleotide triphosphate hydrolases"/>
    <property type="match status" value="1"/>
</dbReference>
<evidence type="ECO:0000259" key="1">
    <source>
        <dbReference type="Pfam" id="PF13175"/>
    </source>
</evidence>